<proteinExistence type="predicted"/>
<gene>
    <name evidence="2" type="ORF">K737_300321</name>
</gene>
<sequence length="1022" mass="118757">MKSKILLILSVSILGNFILENTIQAVYGAPQGNEVSMDILAAKIDDFNRALIIKLRNFDSETDSGNRVPIKALKNLDDLSSSKGVNSSSQHILGAAGAEKNFDDFLLGLELGKDFIDQAVVNASRECDNFFLVPEILNRNSLTKIELRDTLRSTDSVKLFHVLFDLSGVSEHALGYVLKTFSQAYPGVLSESFSYLLEHVAKNPSQNFLSTLGKGLSVLGRAFYHKIFIDQKTLCSCLEDFGNSEDQFLVQALSILLSGEETRKEEEECQTFFDFSYAFCALKTFSKTVRLEELEKIEAHPQCLSMILQAWEEAIFNSQLQEQKNKENSISVLNSRSDFFSSFFSNFLEESNPNVLALALEVLLADNPNEDFDTIKANLNFVFTIFKSDIPNALPETFVRVFKILFLLDPKALGKAVGVSLNTAVDIYEACKAKNQSGFLDDKNFKDFRNILAYKIRDMLFLPKKNKLLIYFRPQEFFLFSNECDFNKGEVFFYCSKKLLNFIVDSTNDLSEDEKERIFGEMVSDSHGLDFFAKYMDLSGISFEDLSKNLQEKIHLNLLQVLSGNHWGAFLKFKDLIDKKISENEIKDDFEVYKCFSNYLKMFSALEKKENFLDKQNALNYFDETFKKDNVNFLLYLMETYNSKNYKNNIESLKYFKVKNFKNRIKNFERNKLQNLRKEEQEIDREFLTLSKKVDEFNCAKVKEIIKQDPEITEKALVRALNIDKDQKLSEKVKHFSFAYKSFLDPSSQIRTISENFEPEELLFFIERTTEFNGSMNQEFSSYLNSRYKEEQFWPSSVVSGMSFVAYNFPWLYKILMKEFSCSVQKKNHEILMLQKEKEDFILGEVTYFLVHDSFEKRENFKSSEFFNLDESEKKRKKGASIFSKKANKKFSEEYFQASTEQREQLLDDLIDFCLNVLDGEDLPYERYFKDLSSYRSFKENLRSQYQAHVYLHAASISNQDHFFPHSRLEKFFEDAFSRGKNEEKRTEKDLKASAVLTLLDINECPFRQYDHKILSLTHCNY</sequence>
<keyword evidence="1" id="KW-0175">Coiled coil</keyword>
<dbReference type="Proteomes" id="UP000026922">
    <property type="component" value="Unassembled WGS sequence"/>
</dbReference>
<comment type="caution">
    <text evidence="2">The sequence shown here is derived from an EMBL/GenBank/DDBJ whole genome shotgun (WGS) entry which is preliminary data.</text>
</comment>
<dbReference type="AlphaFoldDB" id="A0A061JI63"/>
<protein>
    <submittedName>
        <fullName evidence="2">Uncharacterized protein</fullName>
    </submittedName>
</protein>
<reference evidence="2 3" key="1">
    <citation type="journal article" date="2013" name="Genome Announc.">
        <title>Draft Genome Sequence of Holospora undulata Strain HU1, a Micronucleus-Specific Symbiont of the Ciliate Paramecium caudatum.</title>
        <authorList>
            <person name="Dohra H."/>
            <person name="Suzuki H."/>
            <person name="Suzuki T."/>
            <person name="Tanaka K."/>
            <person name="Fujishima M."/>
        </authorList>
    </citation>
    <scope>NUCLEOTIDE SEQUENCE [LARGE SCALE GENOMIC DNA]</scope>
    <source>
        <strain evidence="2 3">HU1</strain>
    </source>
</reference>
<evidence type="ECO:0000313" key="2">
    <source>
        <dbReference type="EMBL" id="ETZ05242.1"/>
    </source>
</evidence>
<organism evidence="2 3">
    <name type="scientific">Holospora undulata HU1</name>
    <dbReference type="NCBI Taxonomy" id="1321371"/>
    <lineage>
        <taxon>Bacteria</taxon>
        <taxon>Pseudomonadati</taxon>
        <taxon>Pseudomonadota</taxon>
        <taxon>Alphaproteobacteria</taxon>
        <taxon>Holosporales</taxon>
        <taxon>Holosporaceae</taxon>
        <taxon>Holospora</taxon>
    </lineage>
</organism>
<evidence type="ECO:0000313" key="3">
    <source>
        <dbReference type="Proteomes" id="UP000026922"/>
    </source>
</evidence>
<keyword evidence="3" id="KW-1185">Reference proteome</keyword>
<evidence type="ECO:0000256" key="1">
    <source>
        <dbReference type="SAM" id="Coils"/>
    </source>
</evidence>
<feature type="coiled-coil region" evidence="1">
    <location>
        <begin position="666"/>
        <end position="693"/>
    </location>
</feature>
<name>A0A061JI63_9PROT</name>
<accession>A0A061JI63</accession>
<dbReference type="RefSeq" id="WP_006302341.1">
    <property type="nucleotide sequence ID" value="NZ_ARPM03000087.1"/>
</dbReference>
<dbReference type="EMBL" id="ARPM03000087">
    <property type="protein sequence ID" value="ETZ05242.1"/>
    <property type="molecule type" value="Genomic_DNA"/>
</dbReference>